<dbReference type="CDD" id="cd00167">
    <property type="entry name" value="SANT"/>
    <property type="match status" value="1"/>
</dbReference>
<sequence>MRVKDQEMDEYDDYKTPTSSRNNTQSMVLEDDLFIMSRNSTQRTDQDMDEYGDETPFSSQNNTQQTDQGMIENYEEENNQEMENESPPKKRKRTTKKKDETRDNETSTTINKKSRRAPTTTRKESTSKRKSKKKPASQTISSDTELPKELISETITSETSENQVKTKKSPAGRNFWSLEDDKKLVDAVLVNLQDVPWSKIARENFSNRDRSGCYNRWNVLKKRLYQDMNGSSGEK</sequence>
<feature type="compositionally biased region" description="Polar residues" evidence="1">
    <location>
        <begin position="16"/>
        <end position="27"/>
    </location>
</feature>
<evidence type="ECO:0000256" key="1">
    <source>
        <dbReference type="SAM" id="MobiDB-lite"/>
    </source>
</evidence>
<evidence type="ECO:0000313" key="4">
    <source>
        <dbReference type="Proteomes" id="UP000022910"/>
    </source>
</evidence>
<gene>
    <name evidence="3" type="ORF">RirG_258420</name>
</gene>
<dbReference type="SMART" id="SM00717">
    <property type="entry name" value="SANT"/>
    <property type="match status" value="1"/>
</dbReference>
<name>A0A015JAB0_RHIIW</name>
<evidence type="ECO:0000259" key="2">
    <source>
        <dbReference type="PROSITE" id="PS50090"/>
    </source>
</evidence>
<proteinExistence type="predicted"/>
<dbReference type="Gene3D" id="1.10.10.60">
    <property type="entry name" value="Homeodomain-like"/>
    <property type="match status" value="1"/>
</dbReference>
<feature type="domain" description="Myb-like" evidence="2">
    <location>
        <begin position="168"/>
        <end position="221"/>
    </location>
</feature>
<keyword evidence="4" id="KW-1185">Reference proteome</keyword>
<reference evidence="3 4" key="1">
    <citation type="submission" date="2014-02" db="EMBL/GenBank/DDBJ databases">
        <title>Single nucleus genome sequencing reveals high similarity among nuclei of an endomycorrhizal fungus.</title>
        <authorList>
            <person name="Lin K."/>
            <person name="Geurts R."/>
            <person name="Zhang Z."/>
            <person name="Limpens E."/>
            <person name="Saunders D.G."/>
            <person name="Mu D."/>
            <person name="Pang E."/>
            <person name="Cao H."/>
            <person name="Cha H."/>
            <person name="Lin T."/>
            <person name="Zhou Q."/>
            <person name="Shang Y."/>
            <person name="Li Y."/>
            <person name="Ivanov S."/>
            <person name="Sharma T."/>
            <person name="Velzen R.V."/>
            <person name="Ruijter N.D."/>
            <person name="Aanen D.K."/>
            <person name="Win J."/>
            <person name="Kamoun S."/>
            <person name="Bisseling T."/>
            <person name="Huang S."/>
        </authorList>
    </citation>
    <scope>NUCLEOTIDE SEQUENCE [LARGE SCALE GENOMIC DNA]</scope>
    <source>
        <strain evidence="4">DAOM197198w</strain>
    </source>
</reference>
<dbReference type="InterPro" id="IPR009057">
    <property type="entry name" value="Homeodomain-like_sf"/>
</dbReference>
<dbReference type="HOGENOM" id="CLU_1180734_0_0_1"/>
<dbReference type="AlphaFoldDB" id="A0A015JAB0"/>
<dbReference type="PROSITE" id="PS50090">
    <property type="entry name" value="MYB_LIKE"/>
    <property type="match status" value="1"/>
</dbReference>
<evidence type="ECO:0000313" key="3">
    <source>
        <dbReference type="EMBL" id="EXX51809.1"/>
    </source>
</evidence>
<dbReference type="OrthoDB" id="2143914at2759"/>
<feature type="region of interest" description="Disordered" evidence="1">
    <location>
        <begin position="1"/>
        <end position="177"/>
    </location>
</feature>
<feature type="compositionally biased region" description="Polar residues" evidence="1">
    <location>
        <begin position="56"/>
        <end position="68"/>
    </location>
</feature>
<dbReference type="Proteomes" id="UP000022910">
    <property type="component" value="Unassembled WGS sequence"/>
</dbReference>
<dbReference type="EMBL" id="JEMT01029574">
    <property type="protein sequence ID" value="EXX51809.1"/>
    <property type="molecule type" value="Genomic_DNA"/>
</dbReference>
<dbReference type="InterPro" id="IPR001005">
    <property type="entry name" value="SANT/Myb"/>
</dbReference>
<comment type="caution">
    <text evidence="3">The sequence shown here is derived from an EMBL/GenBank/DDBJ whole genome shotgun (WGS) entry which is preliminary data.</text>
</comment>
<feature type="compositionally biased region" description="Polar residues" evidence="1">
    <location>
        <begin position="153"/>
        <end position="163"/>
    </location>
</feature>
<dbReference type="SMR" id="A0A015JAB0"/>
<feature type="compositionally biased region" description="Acidic residues" evidence="1">
    <location>
        <begin position="73"/>
        <end position="84"/>
    </location>
</feature>
<protein>
    <recommendedName>
        <fullName evidence="2">Myb-like domain-containing protein</fullName>
    </recommendedName>
</protein>
<accession>A0A015JAB0</accession>
<dbReference type="SUPFAM" id="SSF46689">
    <property type="entry name" value="Homeodomain-like"/>
    <property type="match status" value="1"/>
</dbReference>
<organism evidence="3 4">
    <name type="scientific">Rhizophagus irregularis (strain DAOM 197198w)</name>
    <name type="common">Glomus intraradices</name>
    <dbReference type="NCBI Taxonomy" id="1432141"/>
    <lineage>
        <taxon>Eukaryota</taxon>
        <taxon>Fungi</taxon>
        <taxon>Fungi incertae sedis</taxon>
        <taxon>Mucoromycota</taxon>
        <taxon>Glomeromycotina</taxon>
        <taxon>Glomeromycetes</taxon>
        <taxon>Glomerales</taxon>
        <taxon>Glomeraceae</taxon>
        <taxon>Rhizophagus</taxon>
    </lineage>
</organism>